<evidence type="ECO:0000256" key="1">
    <source>
        <dbReference type="SAM" id="MobiDB-lite"/>
    </source>
</evidence>
<sequence>MEAKLGSSDHDNNKRSDPDTTPGDEVYDGGNAKRPCEGDHGHSYGAMKMEMDEYEEEEEDMTPYQPFGFYCKNWIMMCGHKAKFEDPIYYVKVAQITGKLLQWPLDVYGDVADSLLELTGPSRAVLLLDPADFEIFLKVKAKEESEEDTVLCCRVFGCNSIAYKEVQSYAKTKVLSSEHSTIEVSIGEDVVLLDTRGREVSVTKDGEVVLQRRVAVVEEQGNLILGIKATQLDDGSESSTSIEMKMRFCARFHWRSTPYGRVGQLP</sequence>
<dbReference type="PANTHER" id="PTHR33065:SF131">
    <property type="entry name" value="EXPRESSED PROTEIN"/>
    <property type="match status" value="1"/>
</dbReference>
<dbReference type="Pfam" id="PF20241">
    <property type="entry name" value="DUF6598"/>
    <property type="match status" value="1"/>
</dbReference>
<evidence type="ECO:0000313" key="3">
    <source>
        <dbReference type="EMBL" id="GJM87882.1"/>
    </source>
</evidence>
<feature type="domain" description="DUF6598" evidence="2">
    <location>
        <begin position="113"/>
        <end position="186"/>
    </location>
</feature>
<accession>A0AAV5BQY3</accession>
<organism evidence="3 4">
    <name type="scientific">Eleusine coracana subsp. coracana</name>
    <dbReference type="NCBI Taxonomy" id="191504"/>
    <lineage>
        <taxon>Eukaryota</taxon>
        <taxon>Viridiplantae</taxon>
        <taxon>Streptophyta</taxon>
        <taxon>Embryophyta</taxon>
        <taxon>Tracheophyta</taxon>
        <taxon>Spermatophyta</taxon>
        <taxon>Magnoliopsida</taxon>
        <taxon>Liliopsida</taxon>
        <taxon>Poales</taxon>
        <taxon>Poaceae</taxon>
        <taxon>PACMAD clade</taxon>
        <taxon>Chloridoideae</taxon>
        <taxon>Cynodonteae</taxon>
        <taxon>Eleusininae</taxon>
        <taxon>Eleusine</taxon>
    </lineage>
</organism>
<gene>
    <name evidence="3" type="primary">ga03880</name>
    <name evidence="3" type="ORF">PR202_ga03880</name>
</gene>
<dbReference type="EMBL" id="BQKI01000002">
    <property type="protein sequence ID" value="GJM87882.1"/>
    <property type="molecule type" value="Genomic_DNA"/>
</dbReference>
<dbReference type="PANTHER" id="PTHR33065">
    <property type="entry name" value="OS07G0486400 PROTEIN"/>
    <property type="match status" value="1"/>
</dbReference>
<reference evidence="3" key="2">
    <citation type="submission" date="2021-12" db="EMBL/GenBank/DDBJ databases">
        <title>Resequencing data analysis of finger millet.</title>
        <authorList>
            <person name="Hatakeyama M."/>
            <person name="Aluri S."/>
            <person name="Balachadran M.T."/>
            <person name="Sivarajan S.R."/>
            <person name="Poveda L."/>
            <person name="Shimizu-Inatsugi R."/>
            <person name="Schlapbach R."/>
            <person name="Sreeman S.M."/>
            <person name="Shimizu K.K."/>
        </authorList>
    </citation>
    <scope>NUCLEOTIDE SEQUENCE</scope>
</reference>
<reference evidence="3" key="1">
    <citation type="journal article" date="2018" name="DNA Res.">
        <title>Multiple hybrid de novo genome assembly of finger millet, an orphan allotetraploid crop.</title>
        <authorList>
            <person name="Hatakeyama M."/>
            <person name="Aluri S."/>
            <person name="Balachadran M.T."/>
            <person name="Sivarajan S.R."/>
            <person name="Patrignani A."/>
            <person name="Gruter S."/>
            <person name="Poveda L."/>
            <person name="Shimizu-Inatsugi R."/>
            <person name="Baeten J."/>
            <person name="Francoijs K.J."/>
            <person name="Nataraja K.N."/>
            <person name="Reddy Y.A.N."/>
            <person name="Phadnis S."/>
            <person name="Ravikumar R.L."/>
            <person name="Schlapbach R."/>
            <person name="Sreeman S.M."/>
            <person name="Shimizu K.K."/>
        </authorList>
    </citation>
    <scope>NUCLEOTIDE SEQUENCE</scope>
</reference>
<feature type="region of interest" description="Disordered" evidence="1">
    <location>
        <begin position="1"/>
        <end position="41"/>
    </location>
</feature>
<proteinExistence type="predicted"/>
<evidence type="ECO:0000313" key="4">
    <source>
        <dbReference type="Proteomes" id="UP001054889"/>
    </source>
</evidence>
<dbReference type="Proteomes" id="UP001054889">
    <property type="component" value="Unassembled WGS sequence"/>
</dbReference>
<keyword evidence="4" id="KW-1185">Reference proteome</keyword>
<evidence type="ECO:0000259" key="2">
    <source>
        <dbReference type="Pfam" id="PF20241"/>
    </source>
</evidence>
<protein>
    <recommendedName>
        <fullName evidence="2">DUF6598 domain-containing protein</fullName>
    </recommendedName>
</protein>
<feature type="compositionally biased region" description="Basic and acidic residues" evidence="1">
    <location>
        <begin position="1"/>
        <end position="18"/>
    </location>
</feature>
<comment type="caution">
    <text evidence="3">The sequence shown here is derived from an EMBL/GenBank/DDBJ whole genome shotgun (WGS) entry which is preliminary data.</text>
</comment>
<dbReference type="InterPro" id="IPR046533">
    <property type="entry name" value="DUF6598"/>
</dbReference>
<dbReference type="AlphaFoldDB" id="A0AAV5BQY3"/>
<name>A0AAV5BQY3_ELECO</name>